<organism evidence="4 5">
    <name type="scientific">Promicromonospora sukumoe</name>
    <dbReference type="NCBI Taxonomy" id="88382"/>
    <lineage>
        <taxon>Bacteria</taxon>
        <taxon>Bacillati</taxon>
        <taxon>Actinomycetota</taxon>
        <taxon>Actinomycetes</taxon>
        <taxon>Micrococcales</taxon>
        <taxon>Promicromonosporaceae</taxon>
        <taxon>Promicromonospora</taxon>
    </lineage>
</organism>
<proteinExistence type="inferred from homology"/>
<dbReference type="Proteomes" id="UP000540568">
    <property type="component" value="Unassembled WGS sequence"/>
</dbReference>
<feature type="region of interest" description="Disordered" evidence="3">
    <location>
        <begin position="1"/>
        <end position="32"/>
    </location>
</feature>
<dbReference type="RefSeq" id="WP_182615671.1">
    <property type="nucleotide sequence ID" value="NZ_BAAATF010000006.1"/>
</dbReference>
<keyword evidence="5" id="KW-1185">Reference proteome</keyword>
<reference evidence="4 5" key="1">
    <citation type="submission" date="2020-07" db="EMBL/GenBank/DDBJ databases">
        <title>Sequencing the genomes of 1000 actinobacteria strains.</title>
        <authorList>
            <person name="Klenk H.-P."/>
        </authorList>
    </citation>
    <scope>NUCLEOTIDE SEQUENCE [LARGE SCALE GENOMIC DNA]</scope>
    <source>
        <strain evidence="4 5">DSM 44121</strain>
    </source>
</reference>
<sequence>MSTHRTAGQNQHPAATPTDHPGWDPARLPDQTGRTHVVTGATAGIGYFAAEQLAAAGAHVVLASRSAAKLATAVASIEREVPGARLDTVVVDLASLASVADAAERISALPRLDGLLLNGASMSMKRRATTSDGLPLLLGTHVAANAALLAGTLPALADSGRRHGTARVVHTSTGFVEQFPMSVDDVRRTPATAIAAYVKAKTVTEVLAFEVARRLEAADVPVASLVTRPGVGVDARTPHRAGIRDRSTTYRPNPYTPWAQGKDGAAWSAVRALTDPEARNGQYYAPAGRLRGAPVRVEPTARTANPDGDLAARVWAQVEELAGTALTIPAATIPTPTIPTPSGTAKVSAAVPVQE</sequence>
<feature type="compositionally biased region" description="Polar residues" evidence="3">
    <location>
        <begin position="1"/>
        <end position="13"/>
    </location>
</feature>
<comment type="caution">
    <text evidence="4">The sequence shown here is derived from an EMBL/GenBank/DDBJ whole genome shotgun (WGS) entry which is preliminary data.</text>
</comment>
<evidence type="ECO:0000256" key="3">
    <source>
        <dbReference type="SAM" id="MobiDB-lite"/>
    </source>
</evidence>
<dbReference type="InterPro" id="IPR002347">
    <property type="entry name" value="SDR_fam"/>
</dbReference>
<evidence type="ECO:0000313" key="5">
    <source>
        <dbReference type="Proteomes" id="UP000540568"/>
    </source>
</evidence>
<dbReference type="GO" id="GO:0016491">
    <property type="term" value="F:oxidoreductase activity"/>
    <property type="evidence" value="ECO:0007669"/>
    <property type="project" value="UniProtKB-KW"/>
</dbReference>
<protein>
    <submittedName>
        <fullName evidence="4">NAD(P)-dependent dehydrogenase (Short-subunit alcohol dehydrogenase family)</fullName>
    </submittedName>
</protein>
<keyword evidence="2" id="KW-0560">Oxidoreductase</keyword>
<dbReference type="InterPro" id="IPR036291">
    <property type="entry name" value="NAD(P)-bd_dom_sf"/>
</dbReference>
<dbReference type="PANTHER" id="PTHR24320">
    <property type="entry name" value="RETINOL DEHYDROGENASE"/>
    <property type="match status" value="1"/>
</dbReference>
<dbReference type="Gene3D" id="3.40.50.720">
    <property type="entry name" value="NAD(P)-binding Rossmann-like Domain"/>
    <property type="match status" value="1"/>
</dbReference>
<dbReference type="AlphaFoldDB" id="A0A7W3J7X7"/>
<evidence type="ECO:0000313" key="4">
    <source>
        <dbReference type="EMBL" id="MBA8807951.1"/>
    </source>
</evidence>
<accession>A0A7W3J7X7</accession>
<comment type="similarity">
    <text evidence="1">Belongs to the short-chain dehydrogenases/reductases (SDR) family.</text>
</comment>
<evidence type="ECO:0000256" key="1">
    <source>
        <dbReference type="ARBA" id="ARBA00006484"/>
    </source>
</evidence>
<name>A0A7W3J7X7_9MICO</name>
<dbReference type="SUPFAM" id="SSF51735">
    <property type="entry name" value="NAD(P)-binding Rossmann-fold domains"/>
    <property type="match status" value="1"/>
</dbReference>
<evidence type="ECO:0000256" key="2">
    <source>
        <dbReference type="ARBA" id="ARBA00023002"/>
    </source>
</evidence>
<dbReference type="PANTHER" id="PTHR24320:SF148">
    <property type="entry name" value="NAD(P)-BINDING ROSSMANN-FOLD SUPERFAMILY PROTEIN"/>
    <property type="match status" value="1"/>
</dbReference>
<gene>
    <name evidence="4" type="ORF">FHX71_001893</name>
</gene>
<dbReference type="Pfam" id="PF00106">
    <property type="entry name" value="adh_short"/>
    <property type="match status" value="1"/>
</dbReference>
<dbReference type="EMBL" id="JACGWV010000001">
    <property type="protein sequence ID" value="MBA8807951.1"/>
    <property type="molecule type" value="Genomic_DNA"/>
</dbReference>